<evidence type="ECO:0000256" key="4">
    <source>
        <dbReference type="HAMAP-Rule" id="MF_00279"/>
    </source>
</evidence>
<proteinExistence type="inferred from homology"/>
<dbReference type="PANTHER" id="PTHR30456:SF0">
    <property type="entry name" value="PYRIDOXINE 5'-PHOSPHATE SYNTHASE"/>
    <property type="match status" value="1"/>
</dbReference>
<dbReference type="Pfam" id="PF03740">
    <property type="entry name" value="PdxJ"/>
    <property type="match status" value="1"/>
</dbReference>
<sequence length="249" mass="26331">MRDRVRLGINIDHVATVRNARGGGHPDPVRAAREALAAGADGITAHLREDRRHITDPDIAALSDLCLEAGKPLNLEMAVTDEMLAIALRHRPHAACLVPERREEVTTEGGLAVAGAEPRIAPVVKALSDAGVRVSLFIEPSLEQVAAASGVGAQVVEFHTGRYCHLSGDDRLVEFERLQAAAARAADLGLEVHAGHGLDYATAADMMAIPEVRELNIGHFLIGEAVFVGLAPAIHRMRAAMDAAAAEVA</sequence>
<dbReference type="OrthoDB" id="9806590at2"/>
<feature type="binding site" evidence="4">
    <location>
        <position position="10"/>
    </location>
    <ligand>
        <name>3-amino-2-oxopropyl phosphate</name>
        <dbReference type="ChEBI" id="CHEBI:57279"/>
    </ligand>
</feature>
<dbReference type="RefSeq" id="WP_092308265.1">
    <property type="nucleotide sequence ID" value="NZ_FOZV01000002.1"/>
</dbReference>
<dbReference type="SUPFAM" id="SSF63892">
    <property type="entry name" value="Pyridoxine 5'-phosphate synthase"/>
    <property type="match status" value="1"/>
</dbReference>
<dbReference type="EC" id="2.6.99.2" evidence="4 5"/>
<feature type="binding site" evidence="4">
    <location>
        <begin position="12"/>
        <end position="13"/>
    </location>
    <ligand>
        <name>1-deoxy-D-xylulose 5-phosphate</name>
        <dbReference type="ChEBI" id="CHEBI:57792"/>
    </ligand>
</feature>
<organism evidence="6 7">
    <name type="scientific">Brevundimonas viscosa</name>
    <dbReference type="NCBI Taxonomy" id="871741"/>
    <lineage>
        <taxon>Bacteria</taxon>
        <taxon>Pseudomonadati</taxon>
        <taxon>Pseudomonadota</taxon>
        <taxon>Alphaproteobacteria</taxon>
        <taxon>Caulobacterales</taxon>
        <taxon>Caulobacteraceae</taxon>
        <taxon>Brevundimonas</taxon>
    </lineage>
</organism>
<evidence type="ECO:0000256" key="2">
    <source>
        <dbReference type="ARBA" id="ARBA00022679"/>
    </source>
</evidence>
<keyword evidence="2 4" id="KW-0808">Transferase</keyword>
<dbReference type="HAMAP" id="MF_00279">
    <property type="entry name" value="PdxJ"/>
    <property type="match status" value="1"/>
</dbReference>
<dbReference type="CDD" id="cd00003">
    <property type="entry name" value="PNPsynthase"/>
    <property type="match status" value="1"/>
</dbReference>
<reference evidence="7" key="1">
    <citation type="submission" date="2016-10" db="EMBL/GenBank/DDBJ databases">
        <authorList>
            <person name="Varghese N."/>
            <person name="Submissions S."/>
        </authorList>
    </citation>
    <scope>NUCLEOTIDE SEQUENCE [LARGE SCALE GENOMIC DNA]</scope>
    <source>
        <strain evidence="7">CGMCC 1.10683</strain>
    </source>
</reference>
<dbReference type="GO" id="GO:0008615">
    <property type="term" value="P:pyridoxine biosynthetic process"/>
    <property type="evidence" value="ECO:0007669"/>
    <property type="project" value="UniProtKB-UniRule"/>
</dbReference>
<dbReference type="AlphaFoldDB" id="A0A1I6Q0X6"/>
<evidence type="ECO:0000313" key="6">
    <source>
        <dbReference type="EMBL" id="SFS45980.1"/>
    </source>
</evidence>
<dbReference type="NCBIfam" id="NF003624">
    <property type="entry name" value="PRK05265.1-2"/>
    <property type="match status" value="1"/>
</dbReference>
<name>A0A1I6Q0X6_9CAUL</name>
<accession>A0A1I6Q0X6</accession>
<dbReference type="Gene3D" id="3.20.20.70">
    <property type="entry name" value="Aldolase class I"/>
    <property type="match status" value="1"/>
</dbReference>
<feature type="binding site" evidence="4">
    <location>
        <begin position="218"/>
        <end position="219"/>
    </location>
    <ligand>
        <name>3-amino-2-oxopropyl phosphate</name>
        <dbReference type="ChEBI" id="CHEBI:57279"/>
    </ligand>
</feature>
<evidence type="ECO:0000256" key="1">
    <source>
        <dbReference type="ARBA" id="ARBA00022490"/>
    </source>
</evidence>
<dbReference type="NCBIfam" id="NF003625">
    <property type="entry name" value="PRK05265.1-3"/>
    <property type="match status" value="1"/>
</dbReference>
<feature type="binding site" evidence="4">
    <location>
        <position position="106"/>
    </location>
    <ligand>
        <name>1-deoxy-D-xylulose 5-phosphate</name>
        <dbReference type="ChEBI" id="CHEBI:57792"/>
    </ligand>
</feature>
<dbReference type="GO" id="GO:0005829">
    <property type="term" value="C:cytosol"/>
    <property type="evidence" value="ECO:0007669"/>
    <property type="project" value="TreeGrafter"/>
</dbReference>
<dbReference type="PANTHER" id="PTHR30456">
    <property type="entry name" value="PYRIDOXINE 5'-PHOSPHATE SYNTHASE"/>
    <property type="match status" value="1"/>
</dbReference>
<protein>
    <recommendedName>
        <fullName evidence="4 5">Pyridoxine 5'-phosphate synthase</fullName>
        <shortName evidence="4">PNP synthase</shortName>
        <ecNumber evidence="4 5">2.6.99.2</ecNumber>
    </recommendedName>
</protein>
<dbReference type="STRING" id="871741.SAMN05192570_1457"/>
<feature type="site" description="Transition state stabilizer" evidence="4">
    <location>
        <position position="157"/>
    </location>
</feature>
<comment type="subcellular location">
    <subcellularLocation>
        <location evidence="4">Cytoplasm</location>
    </subcellularLocation>
</comment>
<dbReference type="EMBL" id="FOZV01000002">
    <property type="protein sequence ID" value="SFS45980.1"/>
    <property type="molecule type" value="Genomic_DNA"/>
</dbReference>
<dbReference type="InterPro" id="IPR013785">
    <property type="entry name" value="Aldolase_TIM"/>
</dbReference>
<evidence type="ECO:0000256" key="3">
    <source>
        <dbReference type="ARBA" id="ARBA00023096"/>
    </source>
</evidence>
<dbReference type="NCBIfam" id="TIGR00559">
    <property type="entry name" value="pdxJ"/>
    <property type="match status" value="1"/>
</dbReference>
<feature type="active site" description="Proton donor" evidence="4">
    <location>
        <position position="196"/>
    </location>
</feature>
<comment type="subunit">
    <text evidence="4">Homooctamer; tetramer of dimers.</text>
</comment>
<comment type="catalytic activity">
    <reaction evidence="4">
        <text>3-amino-2-oxopropyl phosphate + 1-deoxy-D-xylulose 5-phosphate = pyridoxine 5'-phosphate + phosphate + 2 H2O + H(+)</text>
        <dbReference type="Rhea" id="RHEA:15265"/>
        <dbReference type="ChEBI" id="CHEBI:15377"/>
        <dbReference type="ChEBI" id="CHEBI:15378"/>
        <dbReference type="ChEBI" id="CHEBI:43474"/>
        <dbReference type="ChEBI" id="CHEBI:57279"/>
        <dbReference type="ChEBI" id="CHEBI:57792"/>
        <dbReference type="ChEBI" id="CHEBI:58589"/>
        <dbReference type="EC" id="2.6.99.2"/>
    </reaction>
</comment>
<comment type="similarity">
    <text evidence="4">Belongs to the PNP synthase family.</text>
</comment>
<keyword evidence="3 4" id="KW-0664">Pyridoxine biosynthesis</keyword>
<feature type="binding site" evidence="4">
    <location>
        <position position="197"/>
    </location>
    <ligand>
        <name>3-amino-2-oxopropyl phosphate</name>
        <dbReference type="ChEBI" id="CHEBI:57279"/>
    </ligand>
</feature>
<dbReference type="Proteomes" id="UP000198788">
    <property type="component" value="Unassembled WGS sequence"/>
</dbReference>
<evidence type="ECO:0000313" key="7">
    <source>
        <dbReference type="Proteomes" id="UP000198788"/>
    </source>
</evidence>
<feature type="binding site" evidence="4">
    <location>
        <position position="48"/>
    </location>
    <ligand>
        <name>1-deoxy-D-xylulose 5-phosphate</name>
        <dbReference type="ChEBI" id="CHEBI:57792"/>
    </ligand>
</feature>
<evidence type="ECO:0000256" key="5">
    <source>
        <dbReference type="NCBIfam" id="TIGR00559"/>
    </source>
</evidence>
<dbReference type="InterPro" id="IPR036130">
    <property type="entry name" value="Pyridoxine-5'_phos_synth"/>
</dbReference>
<keyword evidence="7" id="KW-1185">Reference proteome</keyword>
<feature type="active site" description="Proton acceptor" evidence="4">
    <location>
        <position position="46"/>
    </location>
</feature>
<dbReference type="NCBIfam" id="NF003627">
    <property type="entry name" value="PRK05265.1-5"/>
    <property type="match status" value="1"/>
</dbReference>
<comment type="pathway">
    <text evidence="4">Cofactor biosynthesis; pyridoxine 5'-phosphate biosynthesis; pyridoxine 5'-phosphate from D-erythrose 4-phosphate: step 5/5.</text>
</comment>
<dbReference type="InterPro" id="IPR004569">
    <property type="entry name" value="PyrdxlP_synth_PdxJ"/>
</dbReference>
<feature type="binding site" evidence="4">
    <location>
        <position position="53"/>
    </location>
    <ligand>
        <name>1-deoxy-D-xylulose 5-phosphate</name>
        <dbReference type="ChEBI" id="CHEBI:57792"/>
    </ligand>
</feature>
<feature type="binding site" evidence="4">
    <location>
        <position position="21"/>
    </location>
    <ligand>
        <name>3-amino-2-oxopropyl phosphate</name>
        <dbReference type="ChEBI" id="CHEBI:57279"/>
    </ligand>
</feature>
<dbReference type="GO" id="GO:0033856">
    <property type="term" value="F:pyridoxine 5'-phosphate synthase activity"/>
    <property type="evidence" value="ECO:0007669"/>
    <property type="project" value="UniProtKB-UniRule"/>
</dbReference>
<comment type="function">
    <text evidence="4">Catalyzes the complicated ring closure reaction between the two acyclic compounds 1-deoxy-D-xylulose-5-phosphate (DXP) and 3-amino-2-oxopropyl phosphate (1-amino-acetone-3-phosphate or AAP) to form pyridoxine 5'-phosphate (PNP) and inorganic phosphate.</text>
</comment>
<feature type="active site" description="Proton acceptor" evidence="4">
    <location>
        <position position="76"/>
    </location>
</feature>
<keyword evidence="1 4" id="KW-0963">Cytoplasm</keyword>
<dbReference type="UniPathway" id="UPA00244">
    <property type="reaction ID" value="UER00313"/>
</dbReference>
<gene>
    <name evidence="4" type="primary">pdxJ</name>
    <name evidence="6" type="ORF">SAMN05192570_1457</name>
</gene>